<dbReference type="InterPro" id="IPR026349">
    <property type="entry name" value="CHP04255"/>
</dbReference>
<comment type="caution">
    <text evidence="1">The sequence shown here is derived from an EMBL/GenBank/DDBJ whole genome shotgun (WGS) entry which is preliminary data.</text>
</comment>
<evidence type="ECO:0000313" key="1">
    <source>
        <dbReference type="EMBL" id="MFC1573243.1"/>
    </source>
</evidence>
<proteinExistence type="predicted"/>
<dbReference type="Proteomes" id="UP001593833">
    <property type="component" value="Unassembled WGS sequence"/>
</dbReference>
<protein>
    <submittedName>
        <fullName evidence="1">TIGR04255 family protein</fullName>
    </submittedName>
</protein>
<accession>A0ABV6YLP7</accession>
<gene>
    <name evidence="1" type="ORF">ACFL6M_06550</name>
</gene>
<keyword evidence="2" id="KW-1185">Reference proteome</keyword>
<dbReference type="EMBL" id="JBHPKH010000102">
    <property type="protein sequence ID" value="MFC1573243.1"/>
    <property type="molecule type" value="Genomic_DNA"/>
</dbReference>
<reference evidence="1 2" key="1">
    <citation type="submission" date="2024-09" db="EMBL/GenBank/DDBJ databases">
        <authorList>
            <person name="D'Angelo T."/>
        </authorList>
    </citation>
    <scope>NUCLEOTIDE SEQUENCE [LARGE SCALE GENOMIC DNA]</scope>
    <source>
        <strain evidence="1">SAG AM-320-E07</strain>
    </source>
</reference>
<name>A0ABV6YLP7_UNCEI</name>
<dbReference type="NCBIfam" id="TIGR04255">
    <property type="entry name" value="sporadTIGR04255"/>
    <property type="match status" value="1"/>
</dbReference>
<organism evidence="1 2">
    <name type="scientific">Eiseniibacteriota bacterium</name>
    <dbReference type="NCBI Taxonomy" id="2212470"/>
    <lineage>
        <taxon>Bacteria</taxon>
        <taxon>Candidatus Eiseniibacteriota</taxon>
    </lineage>
</organism>
<evidence type="ECO:0000313" key="2">
    <source>
        <dbReference type="Proteomes" id="UP001593833"/>
    </source>
</evidence>
<sequence length="246" mass="28683">MTRTRHLDKAPITEAIIDFRAQLPDTFRVQEFEPLQDVLVEAYPITEKQKLYEGGFRLSGEQLSQTTQDKGVHGFIFKNEEQGRVAQFRRNGFTFNKLKPYTDWKDVFAEAWRLWLEYAAIAKPLTVTRVAVRYVNRITVPRTFAFPEYFTDPPTLPDDLPQTFSDYFKRVVINDAERGLLVNVIQAIERQQDSDTVVFLLDIDAYAQEEHEPGSSELEPRFQQLRVLKNQVFFGCITDKTAEMFE</sequence>